<evidence type="ECO:0000313" key="2">
    <source>
        <dbReference type="Proteomes" id="UP000805193"/>
    </source>
</evidence>
<keyword evidence="2" id="KW-1185">Reference proteome</keyword>
<gene>
    <name evidence="1" type="ORF">HPB47_023001</name>
</gene>
<protein>
    <submittedName>
        <fullName evidence="1">Uncharacterized protein</fullName>
    </submittedName>
</protein>
<proteinExistence type="predicted"/>
<organism evidence="1 2">
    <name type="scientific">Ixodes persulcatus</name>
    <name type="common">Taiga tick</name>
    <dbReference type="NCBI Taxonomy" id="34615"/>
    <lineage>
        <taxon>Eukaryota</taxon>
        <taxon>Metazoa</taxon>
        <taxon>Ecdysozoa</taxon>
        <taxon>Arthropoda</taxon>
        <taxon>Chelicerata</taxon>
        <taxon>Arachnida</taxon>
        <taxon>Acari</taxon>
        <taxon>Parasitiformes</taxon>
        <taxon>Ixodida</taxon>
        <taxon>Ixodoidea</taxon>
        <taxon>Ixodidae</taxon>
        <taxon>Ixodinae</taxon>
        <taxon>Ixodes</taxon>
    </lineage>
</organism>
<accession>A0AC60Q9A8</accession>
<name>A0AC60Q9A8_IXOPE</name>
<evidence type="ECO:0000313" key="1">
    <source>
        <dbReference type="EMBL" id="KAG0430104.1"/>
    </source>
</evidence>
<sequence length="196" mass="21744">MLTSSRCDRAETQIGYERCVGVWLDLVSSERVEGHSASGSCPIAELKPSDWDDVPDATNTHRLLVYKDQSNVEDVRECSKYFFECVARHIRLGCLMPPAAPRLPLRESKTDSPTWPMIAMFINWDESVTSGWHVRSTPTTGSFVAPPDLASRRSWKCRESSPVTDESQAYAGQGAGSKTLARVSGMQPETVDKEGF</sequence>
<comment type="caution">
    <text evidence="1">The sequence shown here is derived from an EMBL/GenBank/DDBJ whole genome shotgun (WGS) entry which is preliminary data.</text>
</comment>
<reference evidence="1 2" key="1">
    <citation type="journal article" date="2020" name="Cell">
        <title>Large-Scale Comparative Analyses of Tick Genomes Elucidate Their Genetic Diversity and Vector Capacities.</title>
        <authorList>
            <consortium name="Tick Genome and Microbiome Consortium (TIGMIC)"/>
            <person name="Jia N."/>
            <person name="Wang J."/>
            <person name="Shi W."/>
            <person name="Du L."/>
            <person name="Sun Y."/>
            <person name="Zhan W."/>
            <person name="Jiang J.F."/>
            <person name="Wang Q."/>
            <person name="Zhang B."/>
            <person name="Ji P."/>
            <person name="Bell-Sakyi L."/>
            <person name="Cui X.M."/>
            <person name="Yuan T.T."/>
            <person name="Jiang B.G."/>
            <person name="Yang W.F."/>
            <person name="Lam T.T."/>
            <person name="Chang Q.C."/>
            <person name="Ding S.J."/>
            <person name="Wang X.J."/>
            <person name="Zhu J.G."/>
            <person name="Ruan X.D."/>
            <person name="Zhao L."/>
            <person name="Wei J.T."/>
            <person name="Ye R.Z."/>
            <person name="Que T.C."/>
            <person name="Du C.H."/>
            <person name="Zhou Y.H."/>
            <person name="Cheng J.X."/>
            <person name="Dai P.F."/>
            <person name="Guo W.B."/>
            <person name="Han X.H."/>
            <person name="Huang E.J."/>
            <person name="Li L.F."/>
            <person name="Wei W."/>
            <person name="Gao Y.C."/>
            <person name="Liu J.Z."/>
            <person name="Shao H.Z."/>
            <person name="Wang X."/>
            <person name="Wang C.C."/>
            <person name="Yang T.C."/>
            <person name="Huo Q.B."/>
            <person name="Li W."/>
            <person name="Chen H.Y."/>
            <person name="Chen S.E."/>
            <person name="Zhou L.G."/>
            <person name="Ni X.B."/>
            <person name="Tian J.H."/>
            <person name="Sheng Y."/>
            <person name="Liu T."/>
            <person name="Pan Y.S."/>
            <person name="Xia L.Y."/>
            <person name="Li J."/>
            <person name="Zhao F."/>
            <person name="Cao W.C."/>
        </authorList>
    </citation>
    <scope>NUCLEOTIDE SEQUENCE [LARGE SCALE GENOMIC DNA]</scope>
    <source>
        <strain evidence="1">Iper-2018</strain>
    </source>
</reference>
<dbReference type="EMBL" id="JABSTQ010009353">
    <property type="protein sequence ID" value="KAG0430104.1"/>
    <property type="molecule type" value="Genomic_DNA"/>
</dbReference>
<dbReference type="Proteomes" id="UP000805193">
    <property type="component" value="Unassembled WGS sequence"/>
</dbReference>